<dbReference type="EMBL" id="CACRUX010000057">
    <property type="protein sequence ID" value="VYU25997.1"/>
    <property type="molecule type" value="Genomic_DNA"/>
</dbReference>
<evidence type="ECO:0000259" key="1">
    <source>
        <dbReference type="Pfam" id="PF00149"/>
    </source>
</evidence>
<dbReference type="AlphaFoldDB" id="A0A6N3DJT7"/>
<protein>
    <recommendedName>
        <fullName evidence="1">Calcineurin-like phosphoesterase domain-containing protein</fullName>
    </recommendedName>
</protein>
<dbReference type="Pfam" id="PF00149">
    <property type="entry name" value="Metallophos"/>
    <property type="match status" value="1"/>
</dbReference>
<gene>
    <name evidence="2" type="ORF">VRLFYP33_01574</name>
</gene>
<accession>A0A6N3DJT7</accession>
<organism evidence="2">
    <name type="scientific">Veillonella ratti</name>
    <dbReference type="NCBI Taxonomy" id="103892"/>
    <lineage>
        <taxon>Bacteria</taxon>
        <taxon>Bacillati</taxon>
        <taxon>Bacillota</taxon>
        <taxon>Negativicutes</taxon>
        <taxon>Veillonellales</taxon>
        <taxon>Veillonellaceae</taxon>
        <taxon>Veillonella</taxon>
    </lineage>
</organism>
<dbReference type="InterPro" id="IPR029052">
    <property type="entry name" value="Metallo-depent_PP-like"/>
</dbReference>
<evidence type="ECO:0000313" key="2">
    <source>
        <dbReference type="EMBL" id="VYU25997.1"/>
    </source>
</evidence>
<sequence>MIFVTGDLHGEKEQIQEYIKVLSDCTKDDILIVAGDFGIPWYSRALDMHYKDDKLLDLLRNAPFTTCFVDGNHENFDLLYSNPVIEKWGGRVHDLDGIYHLMRGEIFTMENQTIFTFGGAASVDKQYRTPSISWWEQENSTSEEQSYAIENLKKHNFNVDYVITHQAPKQFIHIIRHLLFNKVNITCPTQEFLTKLKPKLTFKKWYFGHYHDDINSPIDRARLLFDEIVDLGT</sequence>
<dbReference type="GO" id="GO:0016787">
    <property type="term" value="F:hydrolase activity"/>
    <property type="evidence" value="ECO:0007669"/>
    <property type="project" value="InterPro"/>
</dbReference>
<dbReference type="SUPFAM" id="SSF56300">
    <property type="entry name" value="Metallo-dependent phosphatases"/>
    <property type="match status" value="1"/>
</dbReference>
<name>A0A6N3DJT7_9FIRM</name>
<proteinExistence type="predicted"/>
<feature type="domain" description="Calcineurin-like phosphoesterase" evidence="1">
    <location>
        <begin position="2"/>
        <end position="212"/>
    </location>
</feature>
<dbReference type="InterPro" id="IPR004843">
    <property type="entry name" value="Calcineurin-like_PHP"/>
</dbReference>
<dbReference type="Gene3D" id="3.60.21.10">
    <property type="match status" value="1"/>
</dbReference>
<reference evidence="2" key="1">
    <citation type="submission" date="2019-11" db="EMBL/GenBank/DDBJ databases">
        <authorList>
            <person name="Feng L."/>
        </authorList>
    </citation>
    <scope>NUCLEOTIDE SEQUENCE</scope>
    <source>
        <strain evidence="2">VrattiLFYP33</strain>
    </source>
</reference>
<dbReference type="RefSeq" id="WP_156705146.1">
    <property type="nucleotide sequence ID" value="NZ_CACRUX010000057.1"/>
</dbReference>